<name>A0A1M4VCN0_9FIRM</name>
<dbReference type="EMBL" id="FQUY01000004">
    <property type="protein sequence ID" value="SHE66742.1"/>
    <property type="molecule type" value="Genomic_DNA"/>
</dbReference>
<dbReference type="PROSITE" id="PS50943">
    <property type="entry name" value="HTH_CROC1"/>
    <property type="match status" value="1"/>
</dbReference>
<dbReference type="STRING" id="1121429.SAMN02745133_00884"/>
<dbReference type="PANTHER" id="PTHR46558:SF11">
    <property type="entry name" value="HTH-TYPE TRANSCRIPTIONAL REGULATOR XRE"/>
    <property type="match status" value="1"/>
</dbReference>
<sequence>MGIFRQRMKELRESRGLTQQALGEALNIGKSAIALYETEKRHPDPDTLKRLAVFFNCSVDYLLGLTDEPQRQPPDHLADLPPEITSFVLDRKNHKLIRLIQIIKAQGYSNEVIEEWLVSLSNTLSLIHHTYQMKKNSGAADKLLVHELKEKYKDRRGGKE</sequence>
<dbReference type="OrthoDB" id="1786861at2"/>
<dbReference type="GO" id="GO:0003677">
    <property type="term" value="F:DNA binding"/>
    <property type="evidence" value="ECO:0007669"/>
    <property type="project" value="UniProtKB-KW"/>
</dbReference>
<dbReference type="InterPro" id="IPR010982">
    <property type="entry name" value="Lambda_DNA-bd_dom_sf"/>
</dbReference>
<dbReference type="Pfam" id="PF01381">
    <property type="entry name" value="HTH_3"/>
    <property type="match status" value="1"/>
</dbReference>
<evidence type="ECO:0000259" key="2">
    <source>
        <dbReference type="PROSITE" id="PS50943"/>
    </source>
</evidence>
<organism evidence="3 4">
    <name type="scientific">Desulforamulus putei DSM 12395</name>
    <dbReference type="NCBI Taxonomy" id="1121429"/>
    <lineage>
        <taxon>Bacteria</taxon>
        <taxon>Bacillati</taxon>
        <taxon>Bacillota</taxon>
        <taxon>Clostridia</taxon>
        <taxon>Eubacteriales</taxon>
        <taxon>Peptococcaceae</taxon>
        <taxon>Desulforamulus</taxon>
    </lineage>
</organism>
<dbReference type="InterPro" id="IPR001387">
    <property type="entry name" value="Cro/C1-type_HTH"/>
</dbReference>
<dbReference type="SUPFAM" id="SSF47413">
    <property type="entry name" value="lambda repressor-like DNA-binding domains"/>
    <property type="match status" value="1"/>
</dbReference>
<keyword evidence="4" id="KW-1185">Reference proteome</keyword>
<dbReference type="PANTHER" id="PTHR46558">
    <property type="entry name" value="TRACRIPTIONAL REGULATORY PROTEIN-RELATED-RELATED"/>
    <property type="match status" value="1"/>
</dbReference>
<accession>A0A1M4VCN0</accession>
<dbReference type="RefSeq" id="WP_073236331.1">
    <property type="nucleotide sequence ID" value="NZ_FQUY01000004.1"/>
</dbReference>
<dbReference type="Gene3D" id="1.10.260.40">
    <property type="entry name" value="lambda repressor-like DNA-binding domains"/>
    <property type="match status" value="1"/>
</dbReference>
<dbReference type="CDD" id="cd00093">
    <property type="entry name" value="HTH_XRE"/>
    <property type="match status" value="1"/>
</dbReference>
<dbReference type="AlphaFoldDB" id="A0A1M4VCN0"/>
<evidence type="ECO:0000313" key="3">
    <source>
        <dbReference type="EMBL" id="SHE66742.1"/>
    </source>
</evidence>
<evidence type="ECO:0000256" key="1">
    <source>
        <dbReference type="ARBA" id="ARBA00023125"/>
    </source>
</evidence>
<evidence type="ECO:0000313" key="4">
    <source>
        <dbReference type="Proteomes" id="UP000184148"/>
    </source>
</evidence>
<proteinExistence type="predicted"/>
<gene>
    <name evidence="3" type="ORF">SAMN02745133_00884</name>
</gene>
<reference evidence="4" key="1">
    <citation type="submission" date="2016-11" db="EMBL/GenBank/DDBJ databases">
        <authorList>
            <person name="Varghese N."/>
            <person name="Submissions S."/>
        </authorList>
    </citation>
    <scope>NUCLEOTIDE SEQUENCE [LARGE SCALE GENOMIC DNA]</scope>
    <source>
        <strain evidence="4">DSM 12395</strain>
    </source>
</reference>
<keyword evidence="1" id="KW-0238">DNA-binding</keyword>
<feature type="domain" description="HTH cro/C1-type" evidence="2">
    <location>
        <begin position="8"/>
        <end position="62"/>
    </location>
</feature>
<protein>
    <submittedName>
        <fullName evidence="3">Transcriptional regulator, contains XRE-family HTH domain</fullName>
    </submittedName>
</protein>
<dbReference type="Proteomes" id="UP000184148">
    <property type="component" value="Unassembled WGS sequence"/>
</dbReference>
<dbReference type="SMART" id="SM00530">
    <property type="entry name" value="HTH_XRE"/>
    <property type="match status" value="1"/>
</dbReference>